<feature type="domain" description="Mandelate racemase/muconate lactonizing enzyme C-terminal" evidence="7">
    <location>
        <begin position="170"/>
        <end position="265"/>
    </location>
</feature>
<dbReference type="InterPro" id="IPR018110">
    <property type="entry name" value="Mandel_Rmase/mucon_lact_enz_CS"/>
</dbReference>
<evidence type="ECO:0000256" key="6">
    <source>
        <dbReference type="SAM" id="MobiDB-lite"/>
    </source>
</evidence>
<dbReference type="InterPro" id="IPR034603">
    <property type="entry name" value="Dipeptide_epimerase"/>
</dbReference>
<dbReference type="SFLD" id="SFLDG00180">
    <property type="entry name" value="muconate_cycloisomerase"/>
    <property type="match status" value="1"/>
</dbReference>
<dbReference type="InterPro" id="IPR029065">
    <property type="entry name" value="Enolase_C-like"/>
</dbReference>
<evidence type="ECO:0000256" key="1">
    <source>
        <dbReference type="ARBA" id="ARBA00001946"/>
    </source>
</evidence>
<dbReference type="SFLD" id="SFLDF00009">
    <property type="entry name" value="o-succinylbenzoate_synthase"/>
    <property type="match status" value="1"/>
</dbReference>
<protein>
    <submittedName>
        <fullName evidence="8">L-Ala-D/L-Glu epimerase</fullName>
    </submittedName>
</protein>
<feature type="region of interest" description="Disordered" evidence="6">
    <location>
        <begin position="356"/>
        <end position="392"/>
    </location>
</feature>
<evidence type="ECO:0000256" key="4">
    <source>
        <dbReference type="ARBA" id="ARBA00022842"/>
    </source>
</evidence>
<keyword evidence="5" id="KW-0413">Isomerase</keyword>
<evidence type="ECO:0000256" key="3">
    <source>
        <dbReference type="ARBA" id="ARBA00022723"/>
    </source>
</evidence>
<dbReference type="Proteomes" id="UP001341135">
    <property type="component" value="Chromosome"/>
</dbReference>
<comment type="cofactor">
    <cofactor evidence="1">
        <name>Mg(2+)</name>
        <dbReference type="ChEBI" id="CHEBI:18420"/>
    </cofactor>
</comment>
<dbReference type="SUPFAM" id="SSF54826">
    <property type="entry name" value="Enolase N-terminal domain-like"/>
    <property type="match status" value="1"/>
</dbReference>
<name>A0ABM8IS89_9CREN</name>
<dbReference type="PROSITE" id="PS00908">
    <property type="entry name" value="MR_MLE_1"/>
    <property type="match status" value="1"/>
</dbReference>
<dbReference type="PANTHER" id="PTHR48073:SF2">
    <property type="entry name" value="O-SUCCINYLBENZOATE SYNTHASE"/>
    <property type="match status" value="1"/>
</dbReference>
<evidence type="ECO:0000313" key="9">
    <source>
        <dbReference type="Proteomes" id="UP001341135"/>
    </source>
</evidence>
<dbReference type="CDD" id="cd03319">
    <property type="entry name" value="L-Ala-DL-Glu_epimerase"/>
    <property type="match status" value="1"/>
</dbReference>
<dbReference type="InterPro" id="IPR013341">
    <property type="entry name" value="Mandelate_racemase_N_dom"/>
</dbReference>
<dbReference type="Gene3D" id="3.30.390.10">
    <property type="entry name" value="Enolase-like, N-terminal domain"/>
    <property type="match status" value="1"/>
</dbReference>
<dbReference type="InterPro" id="IPR036849">
    <property type="entry name" value="Enolase-like_C_sf"/>
</dbReference>
<gene>
    <name evidence="8" type="primary">ykfB</name>
    <name evidence="8" type="ORF">PABY_00100</name>
</gene>
<evidence type="ECO:0000256" key="2">
    <source>
        <dbReference type="ARBA" id="ARBA00008031"/>
    </source>
</evidence>
<keyword evidence="4" id="KW-0460">Magnesium</keyword>
<evidence type="ECO:0000313" key="8">
    <source>
        <dbReference type="EMBL" id="BES80443.1"/>
    </source>
</evidence>
<dbReference type="InterPro" id="IPR029017">
    <property type="entry name" value="Enolase-like_N"/>
</dbReference>
<dbReference type="SFLD" id="SFLDS00001">
    <property type="entry name" value="Enolase"/>
    <property type="match status" value="1"/>
</dbReference>
<keyword evidence="3" id="KW-0479">Metal-binding</keyword>
<dbReference type="InterPro" id="IPR013342">
    <property type="entry name" value="Mandelate_racemase_C"/>
</dbReference>
<reference evidence="8 9" key="1">
    <citation type="submission" date="2023-09" db="EMBL/GenBank/DDBJ databases">
        <title>Pyrofollis japonicus gen. nov. sp. nov., a novel member of the family Pyrodictiaceae isolated from the Iheya North hydrothermal field.</title>
        <authorList>
            <person name="Miyazaki U."/>
            <person name="Sanari M."/>
            <person name="Tame A."/>
            <person name="Kitajima M."/>
            <person name="Okamoto A."/>
            <person name="Sawayama S."/>
            <person name="Miyazaki J."/>
            <person name="Takai K."/>
            <person name="Nakagawa S."/>
        </authorList>
    </citation>
    <scope>NUCLEOTIDE SEQUENCE [LARGE SCALE GENOMIC DNA]</scope>
    <source>
        <strain evidence="8 9">AV2</strain>
    </source>
</reference>
<proteinExistence type="inferred from homology"/>
<dbReference type="SUPFAM" id="SSF51604">
    <property type="entry name" value="Enolase C-terminal domain-like"/>
    <property type="match status" value="1"/>
</dbReference>
<accession>A0ABM8IS89</accession>
<dbReference type="EMBL" id="AP028907">
    <property type="protein sequence ID" value="BES80443.1"/>
    <property type="molecule type" value="Genomic_DNA"/>
</dbReference>
<keyword evidence="9" id="KW-1185">Reference proteome</keyword>
<dbReference type="Gene3D" id="3.20.20.120">
    <property type="entry name" value="Enolase-like C-terminal domain"/>
    <property type="match status" value="1"/>
</dbReference>
<organism evidence="8 9">
    <name type="scientific">Pyrodictium abyssi</name>
    <dbReference type="NCBI Taxonomy" id="54256"/>
    <lineage>
        <taxon>Archaea</taxon>
        <taxon>Thermoproteota</taxon>
        <taxon>Thermoprotei</taxon>
        <taxon>Desulfurococcales</taxon>
        <taxon>Pyrodictiaceae</taxon>
        <taxon>Pyrodictium</taxon>
    </lineage>
</organism>
<dbReference type="SMART" id="SM00922">
    <property type="entry name" value="MR_MLE"/>
    <property type="match status" value="1"/>
</dbReference>
<evidence type="ECO:0000259" key="7">
    <source>
        <dbReference type="SMART" id="SM00922"/>
    </source>
</evidence>
<dbReference type="Pfam" id="PF13378">
    <property type="entry name" value="MR_MLE_C"/>
    <property type="match status" value="1"/>
</dbReference>
<sequence length="392" mass="41853">MHRLQARLRGVFRIAYAAAATVESVVAEVVLSDGTRGWGEAAPAPRVTHENTASVEAYIEAVAEKLTGLELPDGLGEALRRVHAGAPGFSSARAALESALLDATARVLGTPVYTLLGGRVHRGLETDYTVSIPGPDTIEEIRRGQGSRRDAFIEAVEYLVGLRSRAPEEPGFPLPAVQGFRVLKVKLGTGSTEDDVLLAETVYEASRGKVRIRIDANQAWTRKQAIRVIRRLERSLGTALELVEQPVPAPRLEDLAAVRNAVETPVASDESTRSPEEIARAAALGAVDVVNIKIAKIGGPLQAARAAAMLEAHGLEAMWGCMVETGLGISQAVHPALTSPATRYVDLDAPLFLEEDPVENPPAYRPEPAGFMVYPPEGSGLGPRPRSIRGAR</sequence>
<evidence type="ECO:0000256" key="5">
    <source>
        <dbReference type="ARBA" id="ARBA00023235"/>
    </source>
</evidence>
<dbReference type="PANTHER" id="PTHR48073">
    <property type="entry name" value="O-SUCCINYLBENZOATE SYNTHASE-RELATED"/>
    <property type="match status" value="1"/>
</dbReference>
<dbReference type="Pfam" id="PF02746">
    <property type="entry name" value="MR_MLE_N"/>
    <property type="match status" value="1"/>
</dbReference>
<comment type="similarity">
    <text evidence="2">Belongs to the mandelate racemase/muconate lactonizing enzyme family.</text>
</comment>